<protein>
    <submittedName>
        <fullName evidence="1">Uncharacterized protein</fullName>
    </submittedName>
</protein>
<reference evidence="1 2" key="1">
    <citation type="journal article" date="2019" name="Sci. Data">
        <title>Hybrid genome assembly and annotation of Danionella translucida.</title>
        <authorList>
            <person name="Kadobianskyi M."/>
            <person name="Schulze L."/>
            <person name="Schuelke M."/>
            <person name="Judkewitz B."/>
        </authorList>
    </citation>
    <scope>NUCLEOTIDE SEQUENCE [LARGE SCALE GENOMIC DNA]</scope>
    <source>
        <strain evidence="1 2">Bolton</strain>
    </source>
</reference>
<organism evidence="1 2">
    <name type="scientific">Danionella cerebrum</name>
    <dbReference type="NCBI Taxonomy" id="2873325"/>
    <lineage>
        <taxon>Eukaryota</taxon>
        <taxon>Metazoa</taxon>
        <taxon>Chordata</taxon>
        <taxon>Craniata</taxon>
        <taxon>Vertebrata</taxon>
        <taxon>Euteleostomi</taxon>
        <taxon>Actinopterygii</taxon>
        <taxon>Neopterygii</taxon>
        <taxon>Teleostei</taxon>
        <taxon>Ostariophysi</taxon>
        <taxon>Cypriniformes</taxon>
        <taxon>Danionidae</taxon>
        <taxon>Danioninae</taxon>
        <taxon>Danionella</taxon>
    </lineage>
</organism>
<name>A0A553N564_9TELE</name>
<dbReference type="AlphaFoldDB" id="A0A553N564"/>
<gene>
    <name evidence="1" type="ORF">DNTS_026989</name>
</gene>
<evidence type="ECO:0000313" key="1">
    <source>
        <dbReference type="EMBL" id="TRY60580.1"/>
    </source>
</evidence>
<dbReference type="EMBL" id="SRMA01027045">
    <property type="protein sequence ID" value="TRY60580.1"/>
    <property type="molecule type" value="Genomic_DNA"/>
</dbReference>
<keyword evidence="2" id="KW-1185">Reference proteome</keyword>
<accession>A0A553N564</accession>
<evidence type="ECO:0000313" key="2">
    <source>
        <dbReference type="Proteomes" id="UP000316079"/>
    </source>
</evidence>
<dbReference type="Proteomes" id="UP000316079">
    <property type="component" value="Unassembled WGS sequence"/>
</dbReference>
<proteinExistence type="predicted"/>
<comment type="caution">
    <text evidence="1">The sequence shown here is derived from an EMBL/GenBank/DDBJ whole genome shotgun (WGS) entry which is preliminary data.</text>
</comment>
<sequence>MDLVEEKTLIKVESINKDGEYGICPEISGIKQEDIKEEKDLLQLKKEEENFVKTEENHKMEEYLEEEKTSIKVEFINNDGEYGIYPEHSGVKREYIEGDKDLLQLKDEEEKLHVKTEENHFSISLKMEEYPEEEKAFIKVESLNKDGEYGIWTEFSGIKHEDVKEEKAASVSRETGL</sequence>